<dbReference type="CDD" id="cd00063">
    <property type="entry name" value="FN3"/>
    <property type="match status" value="1"/>
</dbReference>
<comment type="caution">
    <text evidence="3">The sequence shown here is derived from an EMBL/GenBank/DDBJ whole genome shotgun (WGS) entry which is preliminary data.</text>
</comment>
<accession>A0A2W5F5X4</accession>
<organism evidence="3 4">
    <name type="scientific">Pseudopedobacter saltans</name>
    <dbReference type="NCBI Taxonomy" id="151895"/>
    <lineage>
        <taxon>Bacteria</taxon>
        <taxon>Pseudomonadati</taxon>
        <taxon>Bacteroidota</taxon>
        <taxon>Sphingobacteriia</taxon>
        <taxon>Sphingobacteriales</taxon>
        <taxon>Sphingobacteriaceae</taxon>
        <taxon>Pseudopedobacter</taxon>
    </lineage>
</organism>
<dbReference type="Pfam" id="PF16389">
    <property type="entry name" value="DUF4998"/>
    <property type="match status" value="1"/>
</dbReference>
<gene>
    <name evidence="3" type="ORF">DI598_07275</name>
</gene>
<name>A0A2W5F5X4_9SPHI</name>
<dbReference type="PROSITE" id="PS50853">
    <property type="entry name" value="FN3"/>
    <property type="match status" value="1"/>
</dbReference>
<evidence type="ECO:0000313" key="3">
    <source>
        <dbReference type="EMBL" id="PZP49674.1"/>
    </source>
</evidence>
<feature type="signal peptide" evidence="1">
    <location>
        <begin position="1"/>
        <end position="25"/>
    </location>
</feature>
<dbReference type="Proteomes" id="UP000249645">
    <property type="component" value="Unassembled WGS sequence"/>
</dbReference>
<feature type="chain" id="PRO_5015967509" description="Fibronectin type-III domain-containing protein" evidence="1">
    <location>
        <begin position="26"/>
        <end position="233"/>
    </location>
</feature>
<dbReference type="SUPFAM" id="SSF49265">
    <property type="entry name" value="Fibronectin type III"/>
    <property type="match status" value="1"/>
</dbReference>
<keyword evidence="1" id="KW-0732">Signal</keyword>
<reference evidence="3 4" key="1">
    <citation type="submission" date="2017-11" db="EMBL/GenBank/DDBJ databases">
        <title>Infants hospitalized years apart are colonized by the same room-sourced microbial strains.</title>
        <authorList>
            <person name="Brooks B."/>
            <person name="Olm M.R."/>
            <person name="Firek B.A."/>
            <person name="Baker R."/>
            <person name="Thomas B.C."/>
            <person name="Morowitz M.J."/>
            <person name="Banfield J.F."/>
        </authorList>
    </citation>
    <scope>NUCLEOTIDE SEQUENCE [LARGE SCALE GENOMIC DNA]</scope>
    <source>
        <strain evidence="3">S2_009_000_R2_76</strain>
    </source>
</reference>
<feature type="domain" description="Fibronectin type-III" evidence="2">
    <location>
        <begin position="39"/>
        <end position="134"/>
    </location>
</feature>
<evidence type="ECO:0000259" key="2">
    <source>
        <dbReference type="PROSITE" id="PS50853"/>
    </source>
</evidence>
<protein>
    <recommendedName>
        <fullName evidence="2">Fibronectin type-III domain-containing protein</fullName>
    </recommendedName>
</protein>
<dbReference type="InterPro" id="IPR003961">
    <property type="entry name" value="FN3_dom"/>
</dbReference>
<dbReference type="InterPro" id="IPR013783">
    <property type="entry name" value="Ig-like_fold"/>
</dbReference>
<evidence type="ECO:0000256" key="1">
    <source>
        <dbReference type="SAM" id="SignalP"/>
    </source>
</evidence>
<dbReference type="Gene3D" id="2.60.40.10">
    <property type="entry name" value="Immunoglobulins"/>
    <property type="match status" value="1"/>
</dbReference>
<dbReference type="EMBL" id="QFOI01000100">
    <property type="protein sequence ID" value="PZP49674.1"/>
    <property type="molecule type" value="Genomic_DNA"/>
</dbReference>
<dbReference type="InterPro" id="IPR036116">
    <property type="entry name" value="FN3_sf"/>
</dbReference>
<dbReference type="AlphaFoldDB" id="A0A2W5F5X4"/>
<proteinExistence type="predicted"/>
<sequence>MKNITKYLFFSMLLSILFYCSCNKATDYKKYFDGHEIIYPGIVNNLIAAGGNNRALLYWNPSPDPTVTKYIIYWNNKSDSLVVNATTSNPRDTVKVLIGSLSELSIYNFIVYSFDSSGNKSIPVNVNNVRIYGTYYNSTLRNRLDSGFKHSTLTIYDTIFWRRPDTVNVNTLIRYTNTSNVVTSINLGPTQNLSRLINYKVGTYVYYKSSYKPLTNSPDTFYVSKFDSLLIAK</sequence>
<evidence type="ECO:0000313" key="4">
    <source>
        <dbReference type="Proteomes" id="UP000249645"/>
    </source>
</evidence>